<evidence type="ECO:0000256" key="2">
    <source>
        <dbReference type="SAM" id="MobiDB-lite"/>
    </source>
</evidence>
<dbReference type="EMBL" id="JAKNCJ010000001">
    <property type="protein sequence ID" value="MCL6422163.1"/>
    <property type="molecule type" value="Genomic_DNA"/>
</dbReference>
<reference evidence="4" key="1">
    <citation type="submission" date="2022-02" db="EMBL/GenBank/DDBJ databases">
        <authorList>
            <person name="Lee M."/>
            <person name="Kim S.-J."/>
            <person name="Jung M.-Y."/>
        </authorList>
    </citation>
    <scope>NUCLEOTIDE SEQUENCE</scope>
    <source>
        <strain evidence="4">JHP9</strain>
    </source>
</reference>
<evidence type="ECO:0000256" key="1">
    <source>
        <dbReference type="ARBA" id="ARBA00009129"/>
    </source>
</evidence>
<feature type="compositionally biased region" description="Basic and acidic residues" evidence="2">
    <location>
        <begin position="7"/>
        <end position="42"/>
    </location>
</feature>
<dbReference type="InterPro" id="IPR008462">
    <property type="entry name" value="CsbD"/>
</dbReference>
<protein>
    <submittedName>
        <fullName evidence="4">CsbD family protein</fullName>
    </submittedName>
</protein>
<dbReference type="Proteomes" id="UP001203761">
    <property type="component" value="Unassembled WGS sequence"/>
</dbReference>
<feature type="region of interest" description="Disordered" evidence="2">
    <location>
        <begin position="1"/>
        <end position="42"/>
    </location>
</feature>
<feature type="domain" description="CsbD-like" evidence="3">
    <location>
        <begin position="5"/>
        <end position="56"/>
    </location>
</feature>
<accession>A0ABT0QY84</accession>
<dbReference type="InterPro" id="IPR036629">
    <property type="entry name" value="YjbJ_sf"/>
</dbReference>
<proteinExistence type="inferred from homology"/>
<organism evidence="4 5">
    <name type="scientific">Brachybacterium equifaecis</name>
    <dbReference type="NCBI Taxonomy" id="2910770"/>
    <lineage>
        <taxon>Bacteria</taxon>
        <taxon>Bacillati</taxon>
        <taxon>Actinomycetota</taxon>
        <taxon>Actinomycetes</taxon>
        <taxon>Micrococcales</taxon>
        <taxon>Dermabacteraceae</taxon>
        <taxon>Brachybacterium</taxon>
    </lineage>
</organism>
<evidence type="ECO:0000259" key="3">
    <source>
        <dbReference type="Pfam" id="PF05532"/>
    </source>
</evidence>
<dbReference type="Pfam" id="PF05532">
    <property type="entry name" value="CsbD"/>
    <property type="match status" value="1"/>
</dbReference>
<comment type="similarity">
    <text evidence="1">Belongs to the UPF0337 (CsbD) family.</text>
</comment>
<name>A0ABT0QY84_9MICO</name>
<dbReference type="RefSeq" id="WP_249736319.1">
    <property type="nucleotide sequence ID" value="NZ_JAKNCJ010000001.1"/>
</dbReference>
<comment type="caution">
    <text evidence="4">The sequence shown here is derived from an EMBL/GenBank/DDBJ whole genome shotgun (WGS) entry which is preliminary data.</text>
</comment>
<evidence type="ECO:0000313" key="5">
    <source>
        <dbReference type="Proteomes" id="UP001203761"/>
    </source>
</evidence>
<sequence length="65" mass="6967">MNLQDDIENKTQELGGKAKEFIGEKTGDRELEAEGAGDKAEAGVKQAIENGKDALKNISDGFTKN</sequence>
<gene>
    <name evidence="4" type="ORF">Bequi_01940</name>
</gene>
<dbReference type="Gene3D" id="1.10.1470.10">
    <property type="entry name" value="YjbJ"/>
    <property type="match status" value="1"/>
</dbReference>
<keyword evidence="5" id="KW-1185">Reference proteome</keyword>
<dbReference type="SUPFAM" id="SSF69047">
    <property type="entry name" value="Hypothetical protein YjbJ"/>
    <property type="match status" value="1"/>
</dbReference>
<evidence type="ECO:0000313" key="4">
    <source>
        <dbReference type="EMBL" id="MCL6422163.1"/>
    </source>
</evidence>